<accession>A8NFT4</accession>
<feature type="compositionally biased region" description="Basic and acidic residues" evidence="11">
    <location>
        <begin position="477"/>
        <end position="486"/>
    </location>
</feature>
<evidence type="ECO:0000313" key="13">
    <source>
        <dbReference type="EMBL" id="EAU88470.2"/>
    </source>
</evidence>
<proteinExistence type="inferred from homology"/>
<evidence type="ECO:0000256" key="3">
    <source>
        <dbReference type="ARBA" id="ARBA00022515"/>
    </source>
</evidence>
<feature type="binding site" evidence="10">
    <location>
        <position position="399"/>
    </location>
    <ligand>
        <name>[4Fe-4S] cluster</name>
        <dbReference type="ChEBI" id="CHEBI:49883"/>
    </ligand>
</feature>
<dbReference type="InterPro" id="IPR007238">
    <property type="entry name" value="DNA_primase_lsu_euk/arc"/>
</dbReference>
<dbReference type="GO" id="GO:0005658">
    <property type="term" value="C:alpha DNA polymerase:primase complex"/>
    <property type="evidence" value="ECO:0007669"/>
    <property type="project" value="TreeGrafter"/>
</dbReference>
<dbReference type="GO" id="GO:0006270">
    <property type="term" value="P:DNA replication initiation"/>
    <property type="evidence" value="ECO:0007669"/>
    <property type="project" value="TreeGrafter"/>
</dbReference>
<dbReference type="EMBL" id="AACS02000002">
    <property type="protein sequence ID" value="EAU88470.2"/>
    <property type="molecule type" value="Genomic_DNA"/>
</dbReference>
<feature type="compositionally biased region" description="Polar residues" evidence="11">
    <location>
        <begin position="11"/>
        <end position="22"/>
    </location>
</feature>
<protein>
    <recommendedName>
        <fullName evidence="9">DNA primase large subunit</fullName>
    </recommendedName>
</protein>
<sequence>MFKVGERKPNVLNQGSTASHLPSSANGLKYPLPLNFYDKPPLFDVTIEEFETCALDRLRILAEIESSAARNRTWDELTKVIRAQCEKYMPLKDNSSTTDRDEQRRRDHLSHFVLRLAFCRSEDLRRRYVKAETQLFKIRYEDSALADREAFLNSRDFNYIPVSAEEKNKYRDQLYSLYFLPRPEAEKRAAFDREKYVKVRWSRVPDLVEKRRVFLHGGWAYVPSQEQASIVYQEFESRLEKVLEMTARLLPRLDEDDRLIPILENLAQGFLTGVPSEWMGENGVQGSGEELKAEMIDDLAKKHFPLCMKTLHDKLRRDNHLKHFGRLQYGLFLKVLGLSVEEAVAFWRKSFSRITDDKFNKEYRYNIRHSYGLEGKRANYPAKNCLQILAPGNTNDCGCPYRTYTSENLQSTLLSAYAPLGLKASDLQEVKATVDGGHYHVACTRVFEITHAQYGIKKGEGVGGGESVTHPNQYASRSRELRKATEGDAEMAEAS</sequence>
<comment type="function">
    <text evidence="9">DNA primase is the polymerase that synthesizes small RNA primers for the Okazaki fragments made during discontinuous DNA replication.</text>
</comment>
<evidence type="ECO:0000256" key="4">
    <source>
        <dbReference type="ARBA" id="ARBA00022705"/>
    </source>
</evidence>
<comment type="similarity">
    <text evidence="1 9">Belongs to the eukaryotic-type primase large subunit family.</text>
</comment>
<keyword evidence="2 9" id="KW-0004">4Fe-4S</keyword>
<dbReference type="InterPro" id="IPR058560">
    <property type="entry name" value="DNA_primase_C"/>
</dbReference>
<dbReference type="Proteomes" id="UP000001861">
    <property type="component" value="Unassembled WGS sequence"/>
</dbReference>
<dbReference type="AlphaFoldDB" id="A8NFT4"/>
<evidence type="ECO:0000256" key="1">
    <source>
        <dbReference type="ARBA" id="ARBA00010564"/>
    </source>
</evidence>
<dbReference type="eggNOG" id="KOG2267">
    <property type="taxonomic scope" value="Eukaryota"/>
</dbReference>
<evidence type="ECO:0000256" key="5">
    <source>
        <dbReference type="ARBA" id="ARBA00022723"/>
    </source>
</evidence>
<dbReference type="PIRSF" id="PIRSF009449">
    <property type="entry name" value="DNA_primase_large_subunit"/>
    <property type="match status" value="1"/>
</dbReference>
<dbReference type="GO" id="GO:0003677">
    <property type="term" value="F:DNA binding"/>
    <property type="evidence" value="ECO:0007669"/>
    <property type="project" value="UniProtKB-UniRule"/>
</dbReference>
<feature type="binding site" evidence="10">
    <location>
        <position position="307"/>
    </location>
    <ligand>
        <name>[4Fe-4S] cluster</name>
        <dbReference type="ChEBI" id="CHEBI:49883"/>
    </ligand>
</feature>
<evidence type="ECO:0000313" key="14">
    <source>
        <dbReference type="Proteomes" id="UP000001861"/>
    </source>
</evidence>
<reference evidence="13 14" key="1">
    <citation type="journal article" date="2010" name="Proc. Natl. Acad. Sci. U.S.A.">
        <title>Insights into evolution of multicellular fungi from the assembled chromosomes of the mushroom Coprinopsis cinerea (Coprinus cinereus).</title>
        <authorList>
            <person name="Stajich J.E."/>
            <person name="Wilke S.K."/>
            <person name="Ahren D."/>
            <person name="Au C.H."/>
            <person name="Birren B.W."/>
            <person name="Borodovsky M."/>
            <person name="Burns C."/>
            <person name="Canback B."/>
            <person name="Casselton L.A."/>
            <person name="Cheng C.K."/>
            <person name="Deng J."/>
            <person name="Dietrich F.S."/>
            <person name="Fargo D.C."/>
            <person name="Farman M.L."/>
            <person name="Gathman A.C."/>
            <person name="Goldberg J."/>
            <person name="Guigo R."/>
            <person name="Hoegger P.J."/>
            <person name="Hooker J.B."/>
            <person name="Huggins A."/>
            <person name="James T.Y."/>
            <person name="Kamada T."/>
            <person name="Kilaru S."/>
            <person name="Kodira C."/>
            <person name="Kues U."/>
            <person name="Kupfer D."/>
            <person name="Kwan H.S."/>
            <person name="Lomsadze A."/>
            <person name="Li W."/>
            <person name="Lilly W.W."/>
            <person name="Ma L.J."/>
            <person name="Mackey A.J."/>
            <person name="Manning G."/>
            <person name="Martin F."/>
            <person name="Muraguchi H."/>
            <person name="Natvig D.O."/>
            <person name="Palmerini H."/>
            <person name="Ramesh M.A."/>
            <person name="Rehmeyer C.J."/>
            <person name="Roe B.A."/>
            <person name="Shenoy N."/>
            <person name="Stanke M."/>
            <person name="Ter-Hovhannisyan V."/>
            <person name="Tunlid A."/>
            <person name="Velagapudi R."/>
            <person name="Vision T.J."/>
            <person name="Zeng Q."/>
            <person name="Zolan M.E."/>
            <person name="Pukkila P.J."/>
        </authorList>
    </citation>
    <scope>NUCLEOTIDE SEQUENCE [LARGE SCALE GENOMIC DNA]</scope>
    <source>
        <strain evidence="14">Okayama-7 / 130 / ATCC MYA-4618 / FGSC 9003</strain>
    </source>
</reference>
<dbReference type="STRING" id="240176.A8NFT4"/>
<keyword evidence="6 9" id="KW-0408">Iron</keyword>
<dbReference type="VEuPathDB" id="FungiDB:CC1G_11942"/>
<comment type="caution">
    <text evidence="13">The sequence shown here is derived from an EMBL/GenBank/DDBJ whole genome shotgun (WGS) entry which is preliminary data.</text>
</comment>
<evidence type="ECO:0000256" key="7">
    <source>
        <dbReference type="ARBA" id="ARBA00023014"/>
    </source>
</evidence>
<dbReference type="InParanoid" id="A8NFT4"/>
<gene>
    <name evidence="13" type="ORF">CC1G_11942</name>
</gene>
<keyword evidence="4 9" id="KW-0235">DNA replication</keyword>
<feature type="region of interest" description="Disordered" evidence="11">
    <location>
        <begin position="460"/>
        <end position="495"/>
    </location>
</feature>
<evidence type="ECO:0000256" key="2">
    <source>
        <dbReference type="ARBA" id="ARBA00022485"/>
    </source>
</evidence>
<dbReference type="InterPro" id="IPR016558">
    <property type="entry name" value="DNA_primase_lsu_euk"/>
</dbReference>
<keyword evidence="5 9" id="KW-0479">Metal-binding</keyword>
<organism evidence="13 14">
    <name type="scientific">Coprinopsis cinerea (strain Okayama-7 / 130 / ATCC MYA-4618 / FGSC 9003)</name>
    <name type="common">Inky cap fungus</name>
    <name type="synonym">Hormographiella aspergillata</name>
    <dbReference type="NCBI Taxonomy" id="240176"/>
    <lineage>
        <taxon>Eukaryota</taxon>
        <taxon>Fungi</taxon>
        <taxon>Dikarya</taxon>
        <taxon>Basidiomycota</taxon>
        <taxon>Agaricomycotina</taxon>
        <taxon>Agaricomycetes</taxon>
        <taxon>Agaricomycetidae</taxon>
        <taxon>Agaricales</taxon>
        <taxon>Agaricineae</taxon>
        <taxon>Psathyrellaceae</taxon>
        <taxon>Coprinopsis</taxon>
    </lineage>
</organism>
<keyword evidence="3 9" id="KW-0639">Primosome</keyword>
<feature type="binding site" evidence="10">
    <location>
        <position position="385"/>
    </location>
    <ligand>
        <name>[4Fe-4S] cluster</name>
        <dbReference type="ChEBI" id="CHEBI:49883"/>
    </ligand>
</feature>
<dbReference type="GO" id="GO:0006269">
    <property type="term" value="P:DNA replication, synthesis of primer"/>
    <property type="evidence" value="ECO:0007669"/>
    <property type="project" value="UniProtKB-KW"/>
</dbReference>
<evidence type="ECO:0000256" key="6">
    <source>
        <dbReference type="ARBA" id="ARBA00023004"/>
    </source>
</evidence>
<comment type="cofactor">
    <cofactor evidence="9">
        <name>[4Fe-4S] cluster</name>
        <dbReference type="ChEBI" id="CHEBI:49883"/>
    </cofactor>
    <text evidence="9">Binds 1 [4Fe-4S] cluster.</text>
</comment>
<dbReference type="PANTHER" id="PTHR10537">
    <property type="entry name" value="DNA PRIMASE LARGE SUBUNIT"/>
    <property type="match status" value="1"/>
</dbReference>
<keyword evidence="8 9" id="KW-0238">DNA-binding</keyword>
<dbReference type="FunCoup" id="A8NFT4">
    <property type="interactions" value="397"/>
</dbReference>
<dbReference type="Gene3D" id="1.20.930.80">
    <property type="match status" value="1"/>
</dbReference>
<dbReference type="GeneID" id="6009860"/>
<dbReference type="GO" id="GO:0046872">
    <property type="term" value="F:metal ion binding"/>
    <property type="evidence" value="ECO:0007669"/>
    <property type="project" value="UniProtKB-UniRule"/>
</dbReference>
<dbReference type="OMA" id="RINYKPW"/>
<evidence type="ECO:0000256" key="10">
    <source>
        <dbReference type="PIRSR" id="PIRSR009449-1"/>
    </source>
</evidence>
<evidence type="ECO:0000256" key="8">
    <source>
        <dbReference type="ARBA" id="ARBA00023125"/>
    </source>
</evidence>
<dbReference type="RefSeq" id="XP_001833365.2">
    <property type="nucleotide sequence ID" value="XM_001833313.2"/>
</dbReference>
<feature type="domain" description="DNA primase large subunit C-terminal" evidence="12">
    <location>
        <begin position="298"/>
        <end position="474"/>
    </location>
</feature>
<dbReference type="Pfam" id="PF04104">
    <property type="entry name" value="DNA_primase_lrg"/>
    <property type="match status" value="1"/>
</dbReference>
<dbReference type="GO" id="GO:0051539">
    <property type="term" value="F:4 iron, 4 sulfur cluster binding"/>
    <property type="evidence" value="ECO:0007669"/>
    <property type="project" value="UniProtKB-UniRule"/>
</dbReference>
<dbReference type="HOGENOM" id="CLU_026253_1_0_1"/>
<dbReference type="Pfam" id="PF26466">
    <property type="entry name" value="DNA_primase_lrg_N"/>
    <property type="match status" value="1"/>
</dbReference>
<name>A8NFT4_COPC7</name>
<evidence type="ECO:0000256" key="9">
    <source>
        <dbReference type="PIRNR" id="PIRNR009449"/>
    </source>
</evidence>
<evidence type="ECO:0000259" key="12">
    <source>
        <dbReference type="Pfam" id="PF04104"/>
    </source>
</evidence>
<dbReference type="CDD" id="cd07322">
    <property type="entry name" value="PriL_PriS_Eukaryotic"/>
    <property type="match status" value="1"/>
</dbReference>
<dbReference type="KEGG" id="cci:CC1G_11942"/>
<dbReference type="OrthoDB" id="421393at2759"/>
<evidence type="ECO:0000256" key="11">
    <source>
        <dbReference type="SAM" id="MobiDB-lite"/>
    </source>
</evidence>
<keyword evidence="14" id="KW-1185">Reference proteome</keyword>
<dbReference type="PANTHER" id="PTHR10537:SF3">
    <property type="entry name" value="DNA PRIMASE LARGE SUBUNIT"/>
    <property type="match status" value="1"/>
</dbReference>
<feature type="binding site" evidence="10">
    <location>
        <position position="443"/>
    </location>
    <ligand>
        <name>[4Fe-4S] cluster</name>
        <dbReference type="ChEBI" id="CHEBI:49883"/>
    </ligand>
</feature>
<feature type="region of interest" description="Disordered" evidence="11">
    <location>
        <begin position="1"/>
        <end position="22"/>
    </location>
</feature>
<keyword evidence="7 9" id="KW-0411">Iron-sulfur</keyword>